<evidence type="ECO:0000313" key="3">
    <source>
        <dbReference type="EMBL" id="HCO26997.1"/>
    </source>
</evidence>
<feature type="signal peptide" evidence="2">
    <location>
        <begin position="1"/>
        <end position="20"/>
    </location>
</feature>
<gene>
    <name evidence="3" type="ORF">DIT97_29785</name>
</gene>
<feature type="compositionally biased region" description="Basic and acidic residues" evidence="1">
    <location>
        <begin position="55"/>
        <end position="69"/>
    </location>
</feature>
<comment type="caution">
    <text evidence="3">The sequence shown here is derived from an EMBL/GenBank/DDBJ whole genome shotgun (WGS) entry which is preliminary data.</text>
</comment>
<accession>A0A3D3RG38</accession>
<reference evidence="3 4" key="1">
    <citation type="journal article" date="2018" name="Nat. Biotechnol.">
        <title>A standardized bacterial taxonomy based on genome phylogeny substantially revises the tree of life.</title>
        <authorList>
            <person name="Parks D.H."/>
            <person name="Chuvochina M."/>
            <person name="Waite D.W."/>
            <person name="Rinke C."/>
            <person name="Skarshewski A."/>
            <person name="Chaumeil P.A."/>
            <person name="Hugenholtz P."/>
        </authorList>
    </citation>
    <scope>NUCLEOTIDE SEQUENCE [LARGE SCALE GENOMIC DNA]</scope>
    <source>
        <strain evidence="3">UBA9375</strain>
    </source>
</reference>
<feature type="chain" id="PRO_5017784587" description="Membrane or secreted protein" evidence="2">
    <location>
        <begin position="21"/>
        <end position="69"/>
    </location>
</feature>
<dbReference type="RefSeq" id="WP_278446761.1">
    <property type="nucleotide sequence ID" value="NZ_CAXAST010000008.1"/>
</dbReference>
<evidence type="ECO:0000256" key="2">
    <source>
        <dbReference type="SAM" id="SignalP"/>
    </source>
</evidence>
<dbReference type="EMBL" id="DQAY01000184">
    <property type="protein sequence ID" value="HCO26997.1"/>
    <property type="molecule type" value="Genomic_DNA"/>
</dbReference>
<evidence type="ECO:0008006" key="5">
    <source>
        <dbReference type="Google" id="ProtNLM"/>
    </source>
</evidence>
<dbReference type="PROSITE" id="PS51257">
    <property type="entry name" value="PROKAR_LIPOPROTEIN"/>
    <property type="match status" value="1"/>
</dbReference>
<organism evidence="3 4">
    <name type="scientific">Gimesia maris</name>
    <dbReference type="NCBI Taxonomy" id="122"/>
    <lineage>
        <taxon>Bacteria</taxon>
        <taxon>Pseudomonadati</taxon>
        <taxon>Planctomycetota</taxon>
        <taxon>Planctomycetia</taxon>
        <taxon>Planctomycetales</taxon>
        <taxon>Planctomycetaceae</taxon>
        <taxon>Gimesia</taxon>
    </lineage>
</organism>
<dbReference type="Proteomes" id="UP000263642">
    <property type="component" value="Unassembled WGS sequence"/>
</dbReference>
<evidence type="ECO:0000313" key="4">
    <source>
        <dbReference type="Proteomes" id="UP000263642"/>
    </source>
</evidence>
<name>A0A3D3RG38_9PLAN</name>
<evidence type="ECO:0000256" key="1">
    <source>
        <dbReference type="SAM" id="MobiDB-lite"/>
    </source>
</evidence>
<keyword evidence="2" id="KW-0732">Signal</keyword>
<sequence>MKVLSKALIIVIIPSLSFFASGCEMLPHALQPSQWHKLNRGPAPRQDTYFSVPDHIPERDLNPHTESQD</sequence>
<dbReference type="AlphaFoldDB" id="A0A3D3RG38"/>
<feature type="region of interest" description="Disordered" evidence="1">
    <location>
        <begin position="37"/>
        <end position="69"/>
    </location>
</feature>
<proteinExistence type="predicted"/>
<protein>
    <recommendedName>
        <fullName evidence="5">Membrane or secreted protein</fullName>
    </recommendedName>
</protein>